<accession>A0A699IZB3</accession>
<evidence type="ECO:0000313" key="2">
    <source>
        <dbReference type="EMBL" id="GEZ98872.1"/>
    </source>
</evidence>
<feature type="non-terminal residue" evidence="2">
    <location>
        <position position="1"/>
    </location>
</feature>
<feature type="compositionally biased region" description="Basic and acidic residues" evidence="1">
    <location>
        <begin position="83"/>
        <end position="111"/>
    </location>
</feature>
<gene>
    <name evidence="2" type="ORF">Tci_570845</name>
</gene>
<sequence length="609" mass="69574">KGEDNQVYGILIPDVMLNNDIKKSKACHTYLAIPMGIVVPKKARKGMKTPATPNKKGLIITADNIIPDPEEALKLGKLISKTKSEEDAAKSEKADEKTANEEELHSDKEVHTDEEELHADNKAHDDEYVHDDEKHDDTDEEMHDDENADELKDDQEMANLEKQNYHHLPPVFLCYLNMVSVPAKEPADTEINSLLDVQIQQETPIVQSAPLLDVLVYVNPKQTTPTPLPTPPTLVGSLSKLELKNILMDKMQKSYSYLDHDKYHDLYDALLNSISLDEAIARGDVDPTKFLKRRRHDDEDQEPPPDSEKEKTKQRRKDVEPSKKSSTSKESSKSKTQSKPLSIDKPVNAEEPIHEAEIDMEERILNDVVYAENDPLTFDKLMATPIDFSKFTMNRIKLDKITKADLVGPIYKLLNGTCKRRIELEYNMDQCYNALTDQLDWTNPKGDRCLYELSKPLPLQGSPVKVAYDKDDALGTSHLRPKCQLFCRSQINRFSKHDVYSTMKILSVISVKVDKQFGYGYLQEIVARKANRKLYTFKEGDFTKLHLNDIEEMLLLHVHNKLFNLDGDDIIELVVALLMFTKRIVIQKRVEDVQLSVESYQKKLNITPP</sequence>
<feature type="compositionally biased region" description="Low complexity" evidence="1">
    <location>
        <begin position="324"/>
        <end position="339"/>
    </location>
</feature>
<dbReference type="AlphaFoldDB" id="A0A699IZB3"/>
<comment type="caution">
    <text evidence="2">The sequence shown here is derived from an EMBL/GenBank/DDBJ whole genome shotgun (WGS) entry which is preliminary data.</text>
</comment>
<organism evidence="2">
    <name type="scientific">Tanacetum cinerariifolium</name>
    <name type="common">Dalmatian daisy</name>
    <name type="synonym">Chrysanthemum cinerariifolium</name>
    <dbReference type="NCBI Taxonomy" id="118510"/>
    <lineage>
        <taxon>Eukaryota</taxon>
        <taxon>Viridiplantae</taxon>
        <taxon>Streptophyta</taxon>
        <taxon>Embryophyta</taxon>
        <taxon>Tracheophyta</taxon>
        <taxon>Spermatophyta</taxon>
        <taxon>Magnoliopsida</taxon>
        <taxon>eudicotyledons</taxon>
        <taxon>Gunneridae</taxon>
        <taxon>Pentapetalae</taxon>
        <taxon>asterids</taxon>
        <taxon>campanulids</taxon>
        <taxon>Asterales</taxon>
        <taxon>Asteraceae</taxon>
        <taxon>Asteroideae</taxon>
        <taxon>Anthemideae</taxon>
        <taxon>Anthemidinae</taxon>
        <taxon>Tanacetum</taxon>
    </lineage>
</organism>
<feature type="region of interest" description="Disordered" evidence="1">
    <location>
        <begin position="288"/>
        <end position="350"/>
    </location>
</feature>
<feature type="compositionally biased region" description="Basic and acidic residues" evidence="1">
    <location>
        <begin position="118"/>
        <end position="137"/>
    </location>
</feature>
<protein>
    <submittedName>
        <fullName evidence="2">Uncharacterized protein</fullName>
    </submittedName>
</protein>
<feature type="region of interest" description="Disordered" evidence="1">
    <location>
        <begin position="83"/>
        <end position="148"/>
    </location>
</feature>
<feature type="compositionally biased region" description="Acidic residues" evidence="1">
    <location>
        <begin position="138"/>
        <end position="148"/>
    </location>
</feature>
<name>A0A699IZB3_TANCI</name>
<reference evidence="2" key="1">
    <citation type="journal article" date="2019" name="Sci. Rep.">
        <title>Draft genome of Tanacetum cinerariifolium, the natural source of mosquito coil.</title>
        <authorList>
            <person name="Yamashiro T."/>
            <person name="Shiraishi A."/>
            <person name="Satake H."/>
            <person name="Nakayama K."/>
        </authorList>
    </citation>
    <scope>NUCLEOTIDE SEQUENCE</scope>
</reference>
<feature type="compositionally biased region" description="Basic and acidic residues" evidence="1">
    <location>
        <begin position="306"/>
        <end position="323"/>
    </location>
</feature>
<dbReference type="EMBL" id="BKCJ010352055">
    <property type="protein sequence ID" value="GEZ98872.1"/>
    <property type="molecule type" value="Genomic_DNA"/>
</dbReference>
<evidence type="ECO:0000256" key="1">
    <source>
        <dbReference type="SAM" id="MobiDB-lite"/>
    </source>
</evidence>
<proteinExistence type="predicted"/>